<evidence type="ECO:0000313" key="4">
    <source>
        <dbReference type="Proteomes" id="UP000492821"/>
    </source>
</evidence>
<dbReference type="GO" id="GO:0000055">
    <property type="term" value="P:ribosomal large subunit export from nucleus"/>
    <property type="evidence" value="ECO:0007669"/>
    <property type="project" value="TreeGrafter"/>
</dbReference>
<organism evidence="4 5">
    <name type="scientific">Panagrellus redivivus</name>
    <name type="common">Microworm</name>
    <dbReference type="NCBI Taxonomy" id="6233"/>
    <lineage>
        <taxon>Eukaryota</taxon>
        <taxon>Metazoa</taxon>
        <taxon>Ecdysozoa</taxon>
        <taxon>Nematoda</taxon>
        <taxon>Chromadorea</taxon>
        <taxon>Rhabditida</taxon>
        <taxon>Tylenchina</taxon>
        <taxon>Panagrolaimomorpha</taxon>
        <taxon>Panagrolaimoidea</taxon>
        <taxon>Panagrolaimidae</taxon>
        <taxon>Panagrellus</taxon>
    </lineage>
</organism>
<dbReference type="GO" id="GO:0000027">
    <property type="term" value="P:ribosomal large subunit assembly"/>
    <property type="evidence" value="ECO:0007669"/>
    <property type="project" value="TreeGrafter"/>
</dbReference>
<protein>
    <submittedName>
        <fullName evidence="5">Biogenesis of lysosome-related organelles complex 1 subunit 1</fullName>
    </submittedName>
</protein>
<dbReference type="AlphaFoldDB" id="A0A7E4VXV1"/>
<dbReference type="GO" id="GO:0030687">
    <property type="term" value="C:preribosome, large subunit precursor"/>
    <property type="evidence" value="ECO:0007669"/>
    <property type="project" value="TreeGrafter"/>
</dbReference>
<dbReference type="Proteomes" id="UP000492821">
    <property type="component" value="Unassembled WGS sequence"/>
</dbReference>
<reference evidence="4" key="1">
    <citation type="journal article" date="2013" name="Genetics">
        <title>The draft genome and transcriptome of Panagrellus redivivus are shaped by the harsh demands of a free-living lifestyle.</title>
        <authorList>
            <person name="Srinivasan J."/>
            <person name="Dillman A.R."/>
            <person name="Macchietto M.G."/>
            <person name="Heikkinen L."/>
            <person name="Lakso M."/>
            <person name="Fracchia K.M."/>
            <person name="Antoshechkin I."/>
            <person name="Mortazavi A."/>
            <person name="Wong G."/>
            <person name="Sternberg P.W."/>
        </authorList>
    </citation>
    <scope>NUCLEOTIDE SEQUENCE [LARGE SCALE GENOMIC DNA]</scope>
    <source>
        <strain evidence="4">MT8872</strain>
    </source>
</reference>
<keyword evidence="1" id="KW-0547">Nucleotide-binding</keyword>
<feature type="compositionally biased region" description="Basic and acidic residues" evidence="3">
    <location>
        <begin position="154"/>
        <end position="168"/>
    </location>
</feature>
<reference evidence="5" key="2">
    <citation type="submission" date="2020-10" db="UniProtKB">
        <authorList>
            <consortium name="WormBaseParasite"/>
        </authorList>
    </citation>
    <scope>IDENTIFICATION</scope>
</reference>
<dbReference type="PANTHER" id="PTHR48103:SF2">
    <property type="entry name" value="MIDASIN"/>
    <property type="match status" value="1"/>
</dbReference>
<sequence>MGVIEGLIDKLSNGFSAKQADLERYLRLTTEMQDTFDAVRSVLSQLANWVAALYVKLGHVWTRILKNGLVNAIPKEEEDESGQGRDIDNVGGENCGMGDGEGSKDVGAEMEETGQVDDLRDDNEEEGPQDDQPQEKQKDSETPLEMEDDFAADLESRRPGRGQERRQG</sequence>
<dbReference type="GO" id="GO:0005634">
    <property type="term" value="C:nucleus"/>
    <property type="evidence" value="ECO:0007669"/>
    <property type="project" value="TreeGrafter"/>
</dbReference>
<evidence type="ECO:0000313" key="5">
    <source>
        <dbReference type="WBParaSite" id="Pan_g447.t1"/>
    </source>
</evidence>
<keyword evidence="4" id="KW-1185">Reference proteome</keyword>
<name>A0A7E4VXV1_PANRE</name>
<dbReference type="WBParaSite" id="Pan_g447.t1">
    <property type="protein sequence ID" value="Pan_g447.t1"/>
    <property type="gene ID" value="Pan_g447"/>
</dbReference>
<evidence type="ECO:0000256" key="3">
    <source>
        <dbReference type="SAM" id="MobiDB-lite"/>
    </source>
</evidence>
<accession>A0A7E4VXV1</accession>
<dbReference type="PANTHER" id="PTHR48103">
    <property type="entry name" value="MIDASIN-RELATED"/>
    <property type="match status" value="1"/>
</dbReference>
<dbReference type="GO" id="GO:0005524">
    <property type="term" value="F:ATP binding"/>
    <property type="evidence" value="ECO:0007669"/>
    <property type="project" value="UniProtKB-KW"/>
</dbReference>
<feature type="compositionally biased region" description="Acidic residues" evidence="3">
    <location>
        <begin position="142"/>
        <end position="152"/>
    </location>
</feature>
<feature type="region of interest" description="Disordered" evidence="3">
    <location>
        <begin position="73"/>
        <end position="168"/>
    </location>
</feature>
<evidence type="ECO:0000256" key="2">
    <source>
        <dbReference type="ARBA" id="ARBA00022840"/>
    </source>
</evidence>
<feature type="compositionally biased region" description="Acidic residues" evidence="3">
    <location>
        <begin position="108"/>
        <end position="129"/>
    </location>
</feature>
<proteinExistence type="predicted"/>
<evidence type="ECO:0000256" key="1">
    <source>
        <dbReference type="ARBA" id="ARBA00022741"/>
    </source>
</evidence>
<keyword evidence="2" id="KW-0067">ATP-binding</keyword>